<organism evidence="2 3">
    <name type="scientific">Streptomyces brasiliensis</name>
    <dbReference type="NCBI Taxonomy" id="1954"/>
    <lineage>
        <taxon>Bacteria</taxon>
        <taxon>Bacillati</taxon>
        <taxon>Actinomycetota</taxon>
        <taxon>Actinomycetes</taxon>
        <taxon>Kitasatosporales</taxon>
        <taxon>Streptomycetaceae</taxon>
        <taxon>Streptomyces</taxon>
    </lineage>
</organism>
<protein>
    <submittedName>
        <fullName evidence="2">Uncharacterized protein</fullName>
    </submittedName>
</protein>
<accession>A0A917L982</accession>
<dbReference type="Proteomes" id="UP000657574">
    <property type="component" value="Unassembled WGS sequence"/>
</dbReference>
<evidence type="ECO:0000313" key="3">
    <source>
        <dbReference type="Proteomes" id="UP000657574"/>
    </source>
</evidence>
<feature type="region of interest" description="Disordered" evidence="1">
    <location>
        <begin position="1"/>
        <end position="73"/>
    </location>
</feature>
<name>A0A917L982_9ACTN</name>
<gene>
    <name evidence="2" type="ORF">GCM10010121_074670</name>
</gene>
<dbReference type="EMBL" id="BMQA01000043">
    <property type="protein sequence ID" value="GGJ52934.1"/>
    <property type="molecule type" value="Genomic_DNA"/>
</dbReference>
<feature type="compositionally biased region" description="Basic and acidic residues" evidence="1">
    <location>
        <begin position="1"/>
        <end position="11"/>
    </location>
</feature>
<reference evidence="2" key="1">
    <citation type="journal article" date="2014" name="Int. J. Syst. Evol. Microbiol.">
        <title>Complete genome sequence of Corynebacterium casei LMG S-19264T (=DSM 44701T), isolated from a smear-ripened cheese.</title>
        <authorList>
            <consortium name="US DOE Joint Genome Institute (JGI-PGF)"/>
            <person name="Walter F."/>
            <person name="Albersmeier A."/>
            <person name="Kalinowski J."/>
            <person name="Ruckert C."/>
        </authorList>
    </citation>
    <scope>NUCLEOTIDE SEQUENCE</scope>
    <source>
        <strain evidence="2">JCM 3086</strain>
    </source>
</reference>
<dbReference type="AlphaFoldDB" id="A0A917L982"/>
<evidence type="ECO:0000256" key="1">
    <source>
        <dbReference type="SAM" id="MobiDB-lite"/>
    </source>
</evidence>
<sequence>MLSTPLERHEGLPALAPARQKPLLRRGTVPSTRWTDLGHETPLTVRRFSSHNEHRATGANPASQPQDGRLNRA</sequence>
<reference evidence="2" key="2">
    <citation type="submission" date="2020-09" db="EMBL/GenBank/DDBJ databases">
        <authorList>
            <person name="Sun Q."/>
            <person name="Ohkuma M."/>
        </authorList>
    </citation>
    <scope>NUCLEOTIDE SEQUENCE</scope>
    <source>
        <strain evidence="2">JCM 3086</strain>
    </source>
</reference>
<comment type="caution">
    <text evidence="2">The sequence shown here is derived from an EMBL/GenBank/DDBJ whole genome shotgun (WGS) entry which is preliminary data.</text>
</comment>
<evidence type="ECO:0000313" key="2">
    <source>
        <dbReference type="EMBL" id="GGJ52934.1"/>
    </source>
</evidence>
<proteinExistence type="predicted"/>
<keyword evidence="3" id="KW-1185">Reference proteome</keyword>